<dbReference type="OrthoDB" id="5989721at2759"/>
<organism evidence="2 3">
    <name type="scientific">Paramuricea clavata</name>
    <name type="common">Red gorgonian</name>
    <name type="synonym">Violescent sea-whip</name>
    <dbReference type="NCBI Taxonomy" id="317549"/>
    <lineage>
        <taxon>Eukaryota</taxon>
        <taxon>Metazoa</taxon>
        <taxon>Cnidaria</taxon>
        <taxon>Anthozoa</taxon>
        <taxon>Octocorallia</taxon>
        <taxon>Malacalcyonacea</taxon>
        <taxon>Plexauridae</taxon>
        <taxon>Paramuricea</taxon>
    </lineage>
</organism>
<protein>
    <recommendedName>
        <fullName evidence="1">Endonuclease/exonuclease/phosphatase domain-containing protein</fullName>
    </recommendedName>
</protein>
<reference evidence="2" key="1">
    <citation type="submission" date="2020-04" db="EMBL/GenBank/DDBJ databases">
        <authorList>
            <person name="Alioto T."/>
            <person name="Alioto T."/>
            <person name="Gomez Garrido J."/>
        </authorList>
    </citation>
    <scope>NUCLEOTIDE SEQUENCE</scope>
    <source>
        <strain evidence="2">A484AB</strain>
    </source>
</reference>
<dbReference type="AlphaFoldDB" id="A0A7D9I932"/>
<name>A0A7D9I932_PARCT</name>
<accession>A0A7D9I932</accession>
<dbReference type="Pfam" id="PF03372">
    <property type="entry name" value="Exo_endo_phos"/>
    <property type="match status" value="1"/>
</dbReference>
<dbReference type="InterPro" id="IPR005135">
    <property type="entry name" value="Endo/exonuclease/phosphatase"/>
</dbReference>
<evidence type="ECO:0000313" key="3">
    <source>
        <dbReference type="Proteomes" id="UP001152795"/>
    </source>
</evidence>
<comment type="caution">
    <text evidence="2">The sequence shown here is derived from an EMBL/GenBank/DDBJ whole genome shotgun (WGS) entry which is preliminary data.</text>
</comment>
<dbReference type="Proteomes" id="UP001152795">
    <property type="component" value="Unassembled WGS sequence"/>
</dbReference>
<gene>
    <name evidence="2" type="ORF">PACLA_8A084308</name>
</gene>
<dbReference type="PANTHER" id="PTHR46670">
    <property type="entry name" value="ENDO/EXONUCLEASE/PHOSPHATASE DOMAIN-CONTAINING PROTEIN"/>
    <property type="match status" value="1"/>
</dbReference>
<feature type="domain" description="Endonuclease/exonuclease/phosphatase" evidence="1">
    <location>
        <begin position="293"/>
        <end position="451"/>
    </location>
</feature>
<evidence type="ECO:0000259" key="1">
    <source>
        <dbReference type="Pfam" id="PF03372"/>
    </source>
</evidence>
<dbReference type="InterPro" id="IPR036691">
    <property type="entry name" value="Endo/exonu/phosph_ase_sf"/>
</dbReference>
<evidence type="ECO:0000313" key="2">
    <source>
        <dbReference type="EMBL" id="CAB4003300.1"/>
    </source>
</evidence>
<dbReference type="Gene3D" id="3.60.10.10">
    <property type="entry name" value="Endonuclease/exonuclease/phosphatase"/>
    <property type="match status" value="1"/>
</dbReference>
<dbReference type="EMBL" id="CACRXK020004591">
    <property type="protein sequence ID" value="CAB4003300.1"/>
    <property type="molecule type" value="Genomic_DNA"/>
</dbReference>
<sequence>MSEILKTVRFSPDLFYKAHSPRKHVFGEENHGIKREYQQFPADLGELRNRDEQTQSWTYLVVLHNFKENGLFSYYDKVYSSIVCVFGDGNRCIGQEIQQSLILNVNLEVLLSQAEQVRICISSKLDICIMSNEQLALCLPIVAQLSVKEGTIRAKYSSFSSLINQSWFATSYPHNLPFNYWPVNRNYCAVYRNTDMLYLPVLPCQQKFFHNKPKMMQAPYFYYPNLCATRQILLKGGDISTNPGPLTQQQLGQKPISNPTAWGSRSANLVYIDCSSNLLQNGNCNLLKFCLLNSRSVRNKTADIVDYISHDCKPDIVAITETWLDKNDNAVRVELCPDGYKLCDHVREERRGGGIALLYRDSLYVDKVDAGSKGSYEFSEWIVNLSSAQKLCMVAVYRPPYTSEHGAPIGLFFTEFFSHLESLLLCKEALVICGDFNIHVDSIEDADAVKFCDLLESVGLKQYVNEATHVDGHTLDLIITRVSDYIIIGQPKVDRYISDHASVICSLATAKPILEKKLHMVIQTIKLPEEIDAVVREYNSTLTHLTDYHAPLKTKIIRARTSAPWYSAEIDTAKRQRRKAERAWRKTRREYYSDFINSNGDNKSKLFRAAKSLLNTNSEICFPNSPDNTVLSNDIGAFFVSKIARIRAEVDAMVLDSQSNKLVPDDIKFVSQRGGVLTHFRKISQEEVQILVMKSSKKYCSLDPMLTPLVMDCLDTLLPVITHLINSSLANATSLRIGKMHW</sequence>
<dbReference type="PANTHER" id="PTHR46670:SF3">
    <property type="entry name" value="ENDONUCLEASE_EXONUCLEASE_PHOSPHATASE DOMAIN-CONTAINING PROTEIN"/>
    <property type="match status" value="1"/>
</dbReference>
<dbReference type="SUPFAM" id="SSF56219">
    <property type="entry name" value="DNase I-like"/>
    <property type="match status" value="1"/>
</dbReference>
<proteinExistence type="predicted"/>
<dbReference type="GO" id="GO:0003824">
    <property type="term" value="F:catalytic activity"/>
    <property type="evidence" value="ECO:0007669"/>
    <property type="project" value="InterPro"/>
</dbReference>
<keyword evidence="3" id="KW-1185">Reference proteome</keyword>